<dbReference type="SUPFAM" id="SSF53474">
    <property type="entry name" value="alpha/beta-Hydrolases"/>
    <property type="match status" value="1"/>
</dbReference>
<dbReference type="Gene3D" id="3.40.50.1820">
    <property type="entry name" value="alpha/beta hydrolase"/>
    <property type="match status" value="1"/>
</dbReference>
<evidence type="ECO:0000259" key="2">
    <source>
        <dbReference type="Pfam" id="PF00561"/>
    </source>
</evidence>
<dbReference type="GO" id="GO:0016787">
    <property type="term" value="F:hydrolase activity"/>
    <property type="evidence" value="ECO:0007669"/>
    <property type="project" value="UniProtKB-KW"/>
</dbReference>
<keyword evidence="3" id="KW-0378">Hydrolase</keyword>
<sequence length="378" mass="41387">MPLLVLFRFVFMLVSLCVFGVAAYLLWNWYDGDLIRQADGDIVRVRTGWFLWAGVGLLGLSFFGRPIITPFLAKPDTDPTAAVRDEGQFVAGASGSKLYVEQLGSPAAPPIILVHGWAMDSTIWFYAKRDLARSFRVICWDLPGMGQSTPASPSAIGLTEFAQDLRTVIGLAGERKIVLVGHSIGGMTIQTLARDDPAFFDAYVAGTVLVNTTYTNPLKTMILSGLAQAIRWPLLEPLMRLAIALQPLVWLSAWQSYLSGTAHMANRLGFGKYVTRSQLEHTTLLSTRNSPGNIDRGNLAMFRWDATHAMARVTPPLLVLSGEIDIVTKPQAGRQIAADRGDTIHLAIEGANHMGFLERSADYNRAIADFAQSLQPTP</sequence>
<proteinExistence type="predicted"/>
<keyword evidence="1" id="KW-1133">Transmembrane helix</keyword>
<accession>A0ABY6C726</accession>
<gene>
    <name evidence="3" type="ORF">N8A98_00620</name>
</gene>
<dbReference type="InterPro" id="IPR050228">
    <property type="entry name" value="Carboxylesterase_BioH"/>
</dbReference>
<name>A0ABY6C726_9HYPH</name>
<keyword evidence="4" id="KW-1185">Reference proteome</keyword>
<dbReference type="PANTHER" id="PTHR43194">
    <property type="entry name" value="HYDROLASE ALPHA/BETA FOLD FAMILY"/>
    <property type="match status" value="1"/>
</dbReference>
<feature type="transmembrane region" description="Helical" evidence="1">
    <location>
        <begin position="6"/>
        <end position="27"/>
    </location>
</feature>
<dbReference type="Proteomes" id="UP001061862">
    <property type="component" value="Plasmid p_unnamed1"/>
</dbReference>
<protein>
    <submittedName>
        <fullName evidence="3">Alpha/beta hydrolase</fullName>
    </submittedName>
</protein>
<keyword evidence="3" id="KW-0614">Plasmid</keyword>
<dbReference type="Pfam" id="PF00561">
    <property type="entry name" value="Abhydrolase_1"/>
    <property type="match status" value="1"/>
</dbReference>
<feature type="domain" description="AB hydrolase-1" evidence="2">
    <location>
        <begin position="109"/>
        <end position="359"/>
    </location>
</feature>
<evidence type="ECO:0000313" key="4">
    <source>
        <dbReference type="Proteomes" id="UP001061862"/>
    </source>
</evidence>
<geneLocation type="plasmid" evidence="3 4">
    <name>p_unnamed1</name>
</geneLocation>
<dbReference type="InterPro" id="IPR029058">
    <property type="entry name" value="AB_hydrolase_fold"/>
</dbReference>
<dbReference type="InterPro" id="IPR000073">
    <property type="entry name" value="AB_hydrolase_1"/>
</dbReference>
<evidence type="ECO:0000256" key="1">
    <source>
        <dbReference type="SAM" id="Phobius"/>
    </source>
</evidence>
<dbReference type="RefSeq" id="WP_262165680.1">
    <property type="nucleotide sequence ID" value="NZ_CP104964.1"/>
</dbReference>
<keyword evidence="1" id="KW-0472">Membrane</keyword>
<keyword evidence="1" id="KW-0812">Transmembrane</keyword>
<dbReference type="InterPro" id="IPR000639">
    <property type="entry name" value="Epox_hydrolase-like"/>
</dbReference>
<evidence type="ECO:0000313" key="3">
    <source>
        <dbReference type="EMBL" id="UXN68055.1"/>
    </source>
</evidence>
<dbReference type="EMBL" id="CP104964">
    <property type="protein sequence ID" value="UXN68055.1"/>
    <property type="molecule type" value="Genomic_DNA"/>
</dbReference>
<dbReference type="PRINTS" id="PR00412">
    <property type="entry name" value="EPOXHYDRLASE"/>
</dbReference>
<dbReference type="PANTHER" id="PTHR43194:SF2">
    <property type="entry name" value="PEROXISOMAL MEMBRANE PROTEIN LPX1"/>
    <property type="match status" value="1"/>
</dbReference>
<reference evidence="3 4" key="1">
    <citation type="submission" date="2022-09" db="EMBL/GenBank/DDBJ databases">
        <title>Interaction between co-microsymbionts with complementary sets of symbiotic genes in legume-rhizobium systems.</title>
        <authorList>
            <person name="Safronova V."/>
            <person name="Sazanova A."/>
            <person name="Afonin A."/>
            <person name="Chirak E."/>
        </authorList>
    </citation>
    <scope>NUCLEOTIDE SEQUENCE [LARGE SCALE GENOMIC DNA]</scope>
    <source>
        <strain evidence="3 4">A18/4-1</strain>
        <plasmid evidence="3 4">p_unnamed1</plasmid>
    </source>
</reference>
<organism evidence="3 4">
    <name type="scientific">Devosia neptuniae</name>
    <dbReference type="NCBI Taxonomy" id="191302"/>
    <lineage>
        <taxon>Bacteria</taxon>
        <taxon>Pseudomonadati</taxon>
        <taxon>Pseudomonadota</taxon>
        <taxon>Alphaproteobacteria</taxon>
        <taxon>Hyphomicrobiales</taxon>
        <taxon>Devosiaceae</taxon>
        <taxon>Devosia</taxon>
    </lineage>
</organism>
<feature type="transmembrane region" description="Helical" evidence="1">
    <location>
        <begin position="48"/>
        <end position="68"/>
    </location>
</feature>